<dbReference type="PANTHER" id="PTHR24104:SF25">
    <property type="entry name" value="PROTEIN LIN-41"/>
    <property type="match status" value="1"/>
</dbReference>
<dbReference type="Pfam" id="PF01436">
    <property type="entry name" value="NHL"/>
    <property type="match status" value="2"/>
</dbReference>
<evidence type="ECO:0000256" key="4">
    <source>
        <dbReference type="SAM" id="Phobius"/>
    </source>
</evidence>
<evidence type="ECO:0000313" key="6">
    <source>
        <dbReference type="Proteomes" id="UP000663844"/>
    </source>
</evidence>
<dbReference type="GO" id="GO:0008270">
    <property type="term" value="F:zinc ion binding"/>
    <property type="evidence" value="ECO:0007669"/>
    <property type="project" value="UniProtKB-KW"/>
</dbReference>
<dbReference type="GO" id="GO:0043161">
    <property type="term" value="P:proteasome-mediated ubiquitin-dependent protein catabolic process"/>
    <property type="evidence" value="ECO:0007669"/>
    <property type="project" value="TreeGrafter"/>
</dbReference>
<dbReference type="SUPFAM" id="SSF141571">
    <property type="entry name" value="Pentapeptide repeat-like"/>
    <property type="match status" value="1"/>
</dbReference>
<dbReference type="InterPro" id="IPR050952">
    <property type="entry name" value="TRIM-NHL_E3_ligases"/>
</dbReference>
<dbReference type="Gene3D" id="2.120.10.30">
    <property type="entry name" value="TolB, C-terminal domain"/>
    <property type="match status" value="1"/>
</dbReference>
<accession>A0A819TZB4</accession>
<name>A0A819TZB4_9BILA</name>
<dbReference type="Gene3D" id="2.40.10.500">
    <property type="match status" value="2"/>
</dbReference>
<protein>
    <submittedName>
        <fullName evidence="5">Uncharacterized protein</fullName>
    </submittedName>
</protein>
<dbReference type="InterPro" id="IPR001646">
    <property type="entry name" value="5peptide_repeat"/>
</dbReference>
<sequence>MIFPERSTQTDRSSRVARHFNSLKTADVLKFLSSLLLPLALGIFTVVITFQQQQAAKQQRDEDRMASDKQRDQDKNLSDEKYKNERLDTYVKEMGRLLEKNKGSLVSKDYLATLTRVKTLNIFRQLDPQRNTRIIQFLHEAKQLQETQEHRSLDLSAAKLRDIDFRHVAVDEKELIIFSPAEFKRVKFSRAILGKPRWSTDFRFTKASYTDFRQTTAVSIDFSFAILTHSIFMDANIKHTKFNVANLNNVTFSRANLYKVDFSGSDVADEQLQSAFSIHDSILSNKTHSRDMNLITNGDANCKTSLVDPWVLQTGNINTVLFNKSDTDCRFVLQSLTTGATMLQRVDLSSKWDFRSWPHSEAVLTASMSTGVCIQLKGNRRIKYVCAPGKPNSSEANINLTLNDDMRELEVLIKFNALVNSSNNTNYWCDNIKLSIIYGTYLEPLLVPMRASGVDIHSNARWNEHGQIVAGQNSTLVYPYSVFVAEDQTIYVGDYENHTIVAWHDGETQAQIVAGGHGSGEGADQLNQPIDVIVDKERDSLLICDRGNKRVVRWPRRNGIHGEIVLSNIGCWGLTMDDAGSLYVADYEKNEVIRYRRDKVQGTVVAGGNGNGKRLNQLDSPSYLFVNREHSVFISDTNNRRVMKWASGAKEGMIVAAGQGQGGVLSQVLNPAGVLVDQSGTVYVADSENNHVFRCSQRTQQGMLVACRDDQVVQGNELNIPMGLSFDRHGHLYVVDHWNKRVQKFTLEMPSK</sequence>
<dbReference type="PANTHER" id="PTHR24104">
    <property type="entry name" value="E3 UBIQUITIN-PROTEIN LIGASE NHLRC1-RELATED"/>
    <property type="match status" value="1"/>
</dbReference>
<dbReference type="EMBL" id="CAJOAZ010004938">
    <property type="protein sequence ID" value="CAF4081117.1"/>
    <property type="molecule type" value="Genomic_DNA"/>
</dbReference>
<keyword evidence="4" id="KW-0812">Transmembrane</keyword>
<organism evidence="5 6">
    <name type="scientific">Adineta steineri</name>
    <dbReference type="NCBI Taxonomy" id="433720"/>
    <lineage>
        <taxon>Eukaryota</taxon>
        <taxon>Metazoa</taxon>
        <taxon>Spiralia</taxon>
        <taxon>Gnathifera</taxon>
        <taxon>Rotifera</taxon>
        <taxon>Eurotatoria</taxon>
        <taxon>Bdelloidea</taxon>
        <taxon>Adinetida</taxon>
        <taxon>Adinetidae</taxon>
        <taxon>Adineta</taxon>
    </lineage>
</organism>
<keyword evidence="4" id="KW-0472">Membrane</keyword>
<reference evidence="5" key="1">
    <citation type="submission" date="2021-02" db="EMBL/GenBank/DDBJ databases">
        <authorList>
            <person name="Nowell W R."/>
        </authorList>
    </citation>
    <scope>NUCLEOTIDE SEQUENCE</scope>
</reference>
<feature type="transmembrane region" description="Helical" evidence="4">
    <location>
        <begin position="28"/>
        <end position="50"/>
    </location>
</feature>
<dbReference type="Pfam" id="PF00805">
    <property type="entry name" value="Pentapeptide"/>
    <property type="match status" value="1"/>
</dbReference>
<evidence type="ECO:0000256" key="2">
    <source>
        <dbReference type="PROSITE-ProRule" id="PRU00504"/>
    </source>
</evidence>
<proteinExistence type="predicted"/>
<dbReference type="SUPFAM" id="SSF101898">
    <property type="entry name" value="NHL repeat"/>
    <property type="match status" value="1"/>
</dbReference>
<feature type="repeat" description="NHL" evidence="2">
    <location>
        <begin position="715"/>
        <end position="748"/>
    </location>
</feature>
<dbReference type="CDD" id="cd05819">
    <property type="entry name" value="NHL"/>
    <property type="match status" value="1"/>
</dbReference>
<dbReference type="Proteomes" id="UP000663844">
    <property type="component" value="Unassembled WGS sequence"/>
</dbReference>
<dbReference type="AlphaFoldDB" id="A0A819TZB4"/>
<dbReference type="GO" id="GO:0000209">
    <property type="term" value="P:protein polyubiquitination"/>
    <property type="evidence" value="ECO:0007669"/>
    <property type="project" value="TreeGrafter"/>
</dbReference>
<dbReference type="InterPro" id="IPR011042">
    <property type="entry name" value="6-blade_b-propeller_TolB-like"/>
</dbReference>
<feature type="region of interest" description="Disordered" evidence="3">
    <location>
        <begin position="57"/>
        <end position="79"/>
    </location>
</feature>
<dbReference type="PROSITE" id="PS51125">
    <property type="entry name" value="NHL"/>
    <property type="match status" value="1"/>
</dbReference>
<feature type="compositionally biased region" description="Basic and acidic residues" evidence="3">
    <location>
        <begin position="58"/>
        <end position="79"/>
    </location>
</feature>
<gene>
    <name evidence="5" type="ORF">OXD698_LOCUS34314</name>
</gene>
<evidence type="ECO:0000256" key="1">
    <source>
        <dbReference type="ARBA" id="ARBA00022737"/>
    </source>
</evidence>
<keyword evidence="1" id="KW-0677">Repeat</keyword>
<evidence type="ECO:0000256" key="3">
    <source>
        <dbReference type="SAM" id="MobiDB-lite"/>
    </source>
</evidence>
<evidence type="ECO:0000313" key="5">
    <source>
        <dbReference type="EMBL" id="CAF4081117.1"/>
    </source>
</evidence>
<dbReference type="Gene3D" id="2.160.20.80">
    <property type="entry name" value="E3 ubiquitin-protein ligase SopA"/>
    <property type="match status" value="1"/>
</dbReference>
<comment type="caution">
    <text evidence="5">The sequence shown here is derived from an EMBL/GenBank/DDBJ whole genome shotgun (WGS) entry which is preliminary data.</text>
</comment>
<dbReference type="InterPro" id="IPR001258">
    <property type="entry name" value="NHL_repeat"/>
</dbReference>
<keyword evidence="4" id="KW-1133">Transmembrane helix</keyword>
<dbReference type="GO" id="GO:0061630">
    <property type="term" value="F:ubiquitin protein ligase activity"/>
    <property type="evidence" value="ECO:0007669"/>
    <property type="project" value="TreeGrafter"/>
</dbReference>